<keyword evidence="2" id="KW-1185">Reference proteome</keyword>
<proteinExistence type="predicted"/>
<comment type="caution">
    <text evidence="1">The sequence shown here is derived from an EMBL/GenBank/DDBJ whole genome shotgun (WGS) entry which is preliminary data.</text>
</comment>
<evidence type="ECO:0000313" key="2">
    <source>
        <dbReference type="Proteomes" id="UP000003653"/>
    </source>
</evidence>
<dbReference type="AlphaFoldDB" id="D5PF82"/>
<name>D5PF82_9MYCO</name>
<protein>
    <submittedName>
        <fullName evidence="1">Uncharacterized protein</fullName>
    </submittedName>
</protein>
<reference evidence="1 2" key="1">
    <citation type="submission" date="2010-04" db="EMBL/GenBank/DDBJ databases">
        <authorList>
            <person name="Muzny D."/>
            <person name="Qin X."/>
            <person name="Deng J."/>
            <person name="Jiang H."/>
            <person name="Liu Y."/>
            <person name="Qu J."/>
            <person name="Song X.-Z."/>
            <person name="Zhang L."/>
            <person name="Thornton R."/>
            <person name="Coyle M."/>
            <person name="Francisco L."/>
            <person name="Jackson L."/>
            <person name="Javaid M."/>
            <person name="Korchina V."/>
            <person name="Kovar C."/>
            <person name="Mata R."/>
            <person name="Mathew T."/>
            <person name="Ngo R."/>
            <person name="Nguyen L."/>
            <person name="Nguyen N."/>
            <person name="Okwuonu G."/>
            <person name="Ongeri F."/>
            <person name="Pham C."/>
            <person name="Simmons D."/>
            <person name="Wilczek-Boney K."/>
            <person name="Hale W."/>
            <person name="Jakkamsetti A."/>
            <person name="Pham P."/>
            <person name="Ruth R."/>
            <person name="San Lucas F."/>
            <person name="Warren J."/>
            <person name="Zhang J."/>
            <person name="Zhao Z."/>
            <person name="Zhou C."/>
            <person name="Zhu D."/>
            <person name="Lee S."/>
            <person name="Bess C."/>
            <person name="Blankenburg K."/>
            <person name="Forbes L."/>
            <person name="Fu Q."/>
            <person name="Gubbala S."/>
            <person name="Hirani K."/>
            <person name="Jayaseelan J.C."/>
            <person name="Lara F."/>
            <person name="Munidasa M."/>
            <person name="Palculict T."/>
            <person name="Patil S."/>
            <person name="Pu L.-L."/>
            <person name="Saada N."/>
            <person name="Tang L."/>
            <person name="Weissenberger G."/>
            <person name="Zhu Y."/>
            <person name="Hemphill L."/>
            <person name="Shang Y."/>
            <person name="Youmans B."/>
            <person name="Ayvaz T."/>
            <person name="Ross M."/>
            <person name="Santibanez J."/>
            <person name="Aqrawi P."/>
            <person name="Gross S."/>
            <person name="Joshi V."/>
            <person name="Fowler G."/>
            <person name="Nazareth L."/>
            <person name="Reid J."/>
            <person name="Worley K."/>
            <person name="Petrosino J."/>
            <person name="Highlander S."/>
            <person name="Gibbs R."/>
        </authorList>
    </citation>
    <scope>NUCLEOTIDE SEQUENCE [LARGE SCALE GENOMIC DNA]</scope>
    <source>
        <strain evidence="1 2">ATCC BAA-614</strain>
    </source>
</reference>
<evidence type="ECO:0000313" key="1">
    <source>
        <dbReference type="EMBL" id="EFG75263.1"/>
    </source>
</evidence>
<accession>D5PF82</accession>
<dbReference type="RefSeq" id="WP_007168815.1">
    <property type="nucleotide sequence ID" value="NZ_GG770554.1"/>
</dbReference>
<dbReference type="Proteomes" id="UP000003653">
    <property type="component" value="Unassembled WGS sequence"/>
</dbReference>
<gene>
    <name evidence="1" type="ORF">HMPREF0591_4826</name>
</gene>
<organism evidence="1 2">
    <name type="scientific">Mycobacterium parascrofulaceum ATCC BAA-614</name>
    <dbReference type="NCBI Taxonomy" id="525368"/>
    <lineage>
        <taxon>Bacteria</taxon>
        <taxon>Bacillati</taxon>
        <taxon>Actinomycetota</taxon>
        <taxon>Actinomycetes</taxon>
        <taxon>Mycobacteriales</taxon>
        <taxon>Mycobacteriaceae</taxon>
        <taxon>Mycobacterium</taxon>
        <taxon>Mycobacterium simiae complex</taxon>
    </lineage>
</organism>
<sequence>MTSVELRVVNDRDVECDWGIVEYPNPQPHLDRVGHLMLTAADYVTQLLTAGPATRLDEDGRIDSATTTDGRRFVHTEYKGHRWTWELFDAHWWDGITNGHDWLIGRWPD</sequence>
<dbReference type="EMBL" id="ADNV01000331">
    <property type="protein sequence ID" value="EFG75263.1"/>
    <property type="molecule type" value="Genomic_DNA"/>
</dbReference>
<dbReference type="HOGENOM" id="CLU_2180960_0_0_11"/>